<feature type="domain" description="C-type lectin" evidence="7">
    <location>
        <begin position="202"/>
        <end position="317"/>
    </location>
</feature>
<dbReference type="PANTHER" id="PTHR13234:SF8">
    <property type="entry name" value="GAMMA-INTERFERON-INDUCIBLE LYSOSOMAL THIOL REDUCTASE"/>
    <property type="match status" value="1"/>
</dbReference>
<evidence type="ECO:0000256" key="5">
    <source>
        <dbReference type="ARBA" id="ARBA00023180"/>
    </source>
</evidence>
<keyword evidence="5" id="KW-0325">Glycoprotein</keyword>
<dbReference type="SUPFAM" id="SSF53300">
    <property type="entry name" value="vWA-like"/>
    <property type="match status" value="1"/>
</dbReference>
<dbReference type="CDD" id="cd00037">
    <property type="entry name" value="CLECT"/>
    <property type="match status" value="1"/>
</dbReference>
<dbReference type="Gene3D" id="3.40.50.410">
    <property type="entry name" value="von Willebrand factor, type A domain"/>
    <property type="match status" value="1"/>
</dbReference>
<dbReference type="EMBL" id="LIAE01010298">
    <property type="protein sequence ID" value="PAV63672.1"/>
    <property type="molecule type" value="Genomic_DNA"/>
</dbReference>
<keyword evidence="10" id="KW-1185">Reference proteome</keyword>
<accession>A0A2A2JQ51</accession>
<comment type="subcellular location">
    <subcellularLocation>
        <location evidence="1">Secreted</location>
    </subcellularLocation>
</comment>
<dbReference type="InterPro" id="IPR036465">
    <property type="entry name" value="vWFA_dom_sf"/>
</dbReference>
<feature type="chain" id="PRO_5012810357" description="C-type lectin domain-containing protein" evidence="6">
    <location>
        <begin position="22"/>
        <end position="568"/>
    </location>
</feature>
<comment type="similarity">
    <text evidence="2">Belongs to the GILT family.</text>
</comment>
<evidence type="ECO:0008006" key="11">
    <source>
        <dbReference type="Google" id="ProtNLM"/>
    </source>
</evidence>
<evidence type="ECO:0000259" key="7">
    <source>
        <dbReference type="PROSITE" id="PS50041"/>
    </source>
</evidence>
<dbReference type="PANTHER" id="PTHR13234">
    <property type="entry name" value="GAMMA-INTERFERON INDUCIBLE LYSOSOMAL THIOL REDUCTASE GILT"/>
    <property type="match status" value="1"/>
</dbReference>
<keyword evidence="3" id="KW-0964">Secreted</keyword>
<dbReference type="GO" id="GO:0005576">
    <property type="term" value="C:extracellular region"/>
    <property type="evidence" value="ECO:0007669"/>
    <property type="project" value="UniProtKB-SubCell"/>
</dbReference>
<keyword evidence="4 6" id="KW-0732">Signal</keyword>
<organism evidence="9 10">
    <name type="scientific">Diploscapter pachys</name>
    <dbReference type="NCBI Taxonomy" id="2018661"/>
    <lineage>
        <taxon>Eukaryota</taxon>
        <taxon>Metazoa</taxon>
        <taxon>Ecdysozoa</taxon>
        <taxon>Nematoda</taxon>
        <taxon>Chromadorea</taxon>
        <taxon>Rhabditida</taxon>
        <taxon>Rhabditina</taxon>
        <taxon>Rhabditomorpha</taxon>
        <taxon>Rhabditoidea</taxon>
        <taxon>Rhabditidae</taxon>
        <taxon>Diploscapter</taxon>
    </lineage>
</organism>
<evidence type="ECO:0000256" key="4">
    <source>
        <dbReference type="ARBA" id="ARBA00022729"/>
    </source>
</evidence>
<comment type="caution">
    <text evidence="9">The sequence shown here is derived from an EMBL/GenBank/DDBJ whole genome shotgun (WGS) entry which is preliminary data.</text>
</comment>
<sequence length="568" mass="64917">MQSRTILLIPLFFIVFETALSIPNCASVPPALWCSNKDLSQQCGFDKYCQRYTTATRNQKINITVLIEALCPDCQQLIVNELYPNVYTKFKDYVNIEFIPYGNAKILSNGTIQCQHGEEECKINKFESCLIDAVQTQDQYVPLIYCLENQLMKQTQFEDAAEKCFKQLSVSDQTQRMIQGCLVTSLSEKLQKKAADLTANVWPEKHRFVPWIVFNGVSIESVQSWADIIPTLICSCAFENNFLQAIAKVEFELEDSYFRIGLNTTDMIVWKWTDGSMFNYWDWSQGEPVGEKCAVMLVSDRKWSAYPCSAAENFVCSGDDVEMTTTTTAKPVQTTRQPMQTTMKTMPPINTTKFANYSAMPMTTTYYPDYYNPVVADVVFLIDISAESNTSLDAFKQFIQTVSEPWSIGQGRNQTRIALVAVESFESCLAYLLSSFSNRKEFLRGLDIFFNTYRNYQEYQALEDALKKVSSPPFMSPEGGYRNETMNHVIIYLTSTIEFYDYPYPIASNIRYYEWYGIVTVGYNLTKDSDDLYYISGGADCSLFPHNMTEMISKTVNSVQNLVRKASQ</sequence>
<gene>
    <name evidence="9" type="ORF">WR25_07790</name>
</gene>
<feature type="domain" description="VWFA" evidence="8">
    <location>
        <begin position="377"/>
        <end position="559"/>
    </location>
</feature>
<dbReference type="InterPro" id="IPR002035">
    <property type="entry name" value="VWF_A"/>
</dbReference>
<name>A0A2A2JQ51_9BILA</name>
<evidence type="ECO:0000256" key="1">
    <source>
        <dbReference type="ARBA" id="ARBA00004613"/>
    </source>
</evidence>
<dbReference type="InterPro" id="IPR016186">
    <property type="entry name" value="C-type_lectin-like/link_sf"/>
</dbReference>
<evidence type="ECO:0000313" key="9">
    <source>
        <dbReference type="EMBL" id="PAV63672.1"/>
    </source>
</evidence>
<dbReference type="PROSITE" id="PS50041">
    <property type="entry name" value="C_TYPE_LECTIN_2"/>
    <property type="match status" value="1"/>
</dbReference>
<dbReference type="Pfam" id="PF00092">
    <property type="entry name" value="VWA"/>
    <property type="match status" value="1"/>
</dbReference>
<dbReference type="Pfam" id="PF03227">
    <property type="entry name" value="GILT"/>
    <property type="match status" value="1"/>
</dbReference>
<dbReference type="Pfam" id="PF00059">
    <property type="entry name" value="Lectin_C"/>
    <property type="match status" value="1"/>
</dbReference>
<dbReference type="Gene3D" id="3.10.100.10">
    <property type="entry name" value="Mannose-Binding Protein A, subunit A"/>
    <property type="match status" value="1"/>
</dbReference>
<protein>
    <recommendedName>
        <fullName evidence="11">C-type lectin domain-containing protein</fullName>
    </recommendedName>
</protein>
<dbReference type="OrthoDB" id="958254at2759"/>
<evidence type="ECO:0000256" key="2">
    <source>
        <dbReference type="ARBA" id="ARBA00005679"/>
    </source>
</evidence>
<evidence type="ECO:0000259" key="8">
    <source>
        <dbReference type="PROSITE" id="PS50234"/>
    </source>
</evidence>
<evidence type="ECO:0000256" key="6">
    <source>
        <dbReference type="SAM" id="SignalP"/>
    </source>
</evidence>
<evidence type="ECO:0000313" key="10">
    <source>
        <dbReference type="Proteomes" id="UP000218231"/>
    </source>
</evidence>
<dbReference type="AlphaFoldDB" id="A0A2A2JQ51"/>
<evidence type="ECO:0000256" key="3">
    <source>
        <dbReference type="ARBA" id="ARBA00022525"/>
    </source>
</evidence>
<dbReference type="GO" id="GO:0016671">
    <property type="term" value="F:oxidoreductase activity, acting on a sulfur group of donors, disulfide as acceptor"/>
    <property type="evidence" value="ECO:0007669"/>
    <property type="project" value="InterPro"/>
</dbReference>
<dbReference type="Proteomes" id="UP000218231">
    <property type="component" value="Unassembled WGS sequence"/>
</dbReference>
<proteinExistence type="inferred from homology"/>
<dbReference type="InterPro" id="IPR001304">
    <property type="entry name" value="C-type_lectin-like"/>
</dbReference>
<reference evidence="9 10" key="1">
    <citation type="journal article" date="2017" name="Curr. Biol.">
        <title>Genome architecture and evolution of a unichromosomal asexual nematode.</title>
        <authorList>
            <person name="Fradin H."/>
            <person name="Zegar C."/>
            <person name="Gutwein M."/>
            <person name="Lucas J."/>
            <person name="Kovtun M."/>
            <person name="Corcoran D."/>
            <person name="Baugh L.R."/>
            <person name="Kiontke K."/>
            <person name="Gunsalus K."/>
            <person name="Fitch D.H."/>
            <person name="Piano F."/>
        </authorList>
    </citation>
    <scope>NUCLEOTIDE SEQUENCE [LARGE SCALE GENOMIC DNA]</scope>
    <source>
        <strain evidence="9">PF1309</strain>
    </source>
</reference>
<dbReference type="SUPFAM" id="SSF56436">
    <property type="entry name" value="C-type lectin-like"/>
    <property type="match status" value="1"/>
</dbReference>
<dbReference type="InterPro" id="IPR016187">
    <property type="entry name" value="CTDL_fold"/>
</dbReference>
<dbReference type="STRING" id="2018661.A0A2A2JQ51"/>
<dbReference type="PROSITE" id="PS50234">
    <property type="entry name" value="VWFA"/>
    <property type="match status" value="1"/>
</dbReference>
<feature type="signal peptide" evidence="6">
    <location>
        <begin position="1"/>
        <end position="21"/>
    </location>
</feature>
<dbReference type="InterPro" id="IPR004911">
    <property type="entry name" value="Interferon-induced_GILT"/>
</dbReference>